<dbReference type="InterPro" id="IPR012910">
    <property type="entry name" value="Plug_dom"/>
</dbReference>
<keyword evidence="11" id="KW-1185">Reference proteome</keyword>
<evidence type="ECO:0000259" key="9">
    <source>
        <dbReference type="Pfam" id="PF07715"/>
    </source>
</evidence>
<keyword evidence="3 7" id="KW-1134">Transmembrane beta strand</keyword>
<keyword evidence="6 7" id="KW-0998">Cell outer membrane</keyword>
<feature type="signal peptide" evidence="8">
    <location>
        <begin position="1"/>
        <end position="20"/>
    </location>
</feature>
<evidence type="ECO:0000256" key="3">
    <source>
        <dbReference type="ARBA" id="ARBA00022452"/>
    </source>
</evidence>
<gene>
    <name evidence="10" type="ORF">N7E81_14275</name>
</gene>
<evidence type="ECO:0000256" key="2">
    <source>
        <dbReference type="ARBA" id="ARBA00022448"/>
    </source>
</evidence>
<dbReference type="SUPFAM" id="SSF56935">
    <property type="entry name" value="Porins"/>
    <property type="match status" value="1"/>
</dbReference>
<proteinExistence type="inferred from homology"/>
<dbReference type="InterPro" id="IPR023997">
    <property type="entry name" value="TonB-dep_OMP_SusC/RagA_CS"/>
</dbReference>
<dbReference type="InterPro" id="IPR008969">
    <property type="entry name" value="CarboxyPept-like_regulatory"/>
</dbReference>
<dbReference type="NCBIfam" id="TIGR04057">
    <property type="entry name" value="SusC_RagA_signa"/>
    <property type="match status" value="1"/>
</dbReference>
<dbReference type="InterPro" id="IPR023996">
    <property type="entry name" value="TonB-dep_OMP_SusC/RagA"/>
</dbReference>
<feature type="domain" description="TonB-dependent receptor plug" evidence="9">
    <location>
        <begin position="116"/>
        <end position="240"/>
    </location>
</feature>
<dbReference type="Gene3D" id="2.60.40.1120">
    <property type="entry name" value="Carboxypeptidase-like, regulatory domain"/>
    <property type="match status" value="1"/>
</dbReference>
<accession>A0ABY6CX76</accession>
<dbReference type="Proteomes" id="UP001062165">
    <property type="component" value="Chromosome"/>
</dbReference>
<name>A0ABY6CX76_9BACT</name>
<dbReference type="NCBIfam" id="TIGR04056">
    <property type="entry name" value="OMP_RagA_SusC"/>
    <property type="match status" value="1"/>
</dbReference>
<keyword evidence="8" id="KW-0732">Signal</keyword>
<evidence type="ECO:0000256" key="6">
    <source>
        <dbReference type="ARBA" id="ARBA00023237"/>
    </source>
</evidence>
<reference evidence="10" key="1">
    <citation type="submission" date="2022-10" db="EMBL/GenBank/DDBJ databases">
        <title>Comparative genomics and taxonomic characterization of three novel marine species of genus Reichenbachiella exhibiting antioxidant and polysaccharide degradation activities.</title>
        <authorList>
            <person name="Muhammad N."/>
            <person name="Lee Y.-J."/>
            <person name="Ko J."/>
            <person name="Kim S.-G."/>
        </authorList>
    </citation>
    <scope>NUCLEOTIDE SEQUENCE</scope>
    <source>
        <strain evidence="10">Wsw4-B4</strain>
    </source>
</reference>
<evidence type="ECO:0000256" key="7">
    <source>
        <dbReference type="PROSITE-ProRule" id="PRU01360"/>
    </source>
</evidence>
<sequence>MKKRILLLSFVMGMVLFAQAQTRTLTGTVTGADDGVALPGVNVSVKGTSTGTITDIDGNYKLDVSDESVLMYSYIGYTTQEVPVGVRTTVDIILAVDAEELDEVVVTALGIEREERSLSYAAAQVDGDELALARESNIMNNLSGKVAGVNVSPSGSGMGGSTKITIRGNSFLSGSNQPLIVVDGVPIDNMGGATDDTWGNRQIDYGNGLNDINMDDVDNISVLKGPAASALYGSRAGNGVIMITTKKAKSGTSGFSYNSNTVVEIPRAYLEMQNKYGQGIEGTFDPNAGGSWGPEMKGQSVTDWTGETKSLEARDNDIRDFLQKGLSTTNTIEMFSSDEVKDVRASVGYNYTKGVLPTSDIKKITAALKAGTKLGKSFSTEFSVNYANTRANNRIKLTRDPDNPYYAYTIMPRSVSYTDLENNVRDEDTYEPLRWTNNGGVMLNPYFTTQYNTNEDTRNRVMGYGKVAYEAGDVFKFHVRYGVDHYDFRQRDQLGTGVPYWFSSGDVRQTMTSSTETNLELLGQFNPFELGGGLKVGVTAGANFMAANSYAQTGQAQGLVVPDFYSINNSADKDASEYIYRRRTNSVFGMAQLSFREYLFLDFTARNDWSSTLSPDNRSYFYPSVGLSWVISDTFDGMPSWLSYAKVRGSYAEVGKDAEPYSLYLTNTITNAGALQPDIKPNENIQPERLKSTEFGVDLNFFHNRFTLGYTFYKNNAENQIIPLPVNAATGFTHELINAGNIENKGHEVTLGVGIINTGAFKFDVGLNWARNRNKIIELADGVDSYLLGSGEEGSRLVQVVAEEGGSFGDIYGYTYMTDDQGNMILDGSGRFQRSNEREYLGNFNPDWNAGITGALSYGTASMGRVSFTVLFDYMKGGDIYSYTNAQAAAFGTSAITAENNRADYAIAGVDVDGNPVSSTLSAQQYWGAMSAIDSEWMFDKSEINLRELTLGYSLPSSIFGNSGIRGATLSIVGRNLATFGSELNGVPPYAYTTSSQQGAEAYTAPRTATIGFNLKVQF</sequence>
<protein>
    <submittedName>
        <fullName evidence="10">SusC/RagA family TonB-linked outer membrane protein</fullName>
    </submittedName>
</protein>
<evidence type="ECO:0000313" key="10">
    <source>
        <dbReference type="EMBL" id="UXX78524.1"/>
    </source>
</evidence>
<dbReference type="RefSeq" id="WP_263050269.1">
    <property type="nucleotide sequence ID" value="NZ_CP106735.1"/>
</dbReference>
<comment type="subcellular location">
    <subcellularLocation>
        <location evidence="1 7">Cell outer membrane</location>
        <topology evidence="1 7">Multi-pass membrane protein</topology>
    </subcellularLocation>
</comment>
<dbReference type="PROSITE" id="PS52016">
    <property type="entry name" value="TONB_DEPENDENT_REC_3"/>
    <property type="match status" value="1"/>
</dbReference>
<dbReference type="Gene3D" id="2.170.130.10">
    <property type="entry name" value="TonB-dependent receptor, plug domain"/>
    <property type="match status" value="1"/>
</dbReference>
<evidence type="ECO:0000313" key="11">
    <source>
        <dbReference type="Proteomes" id="UP001062165"/>
    </source>
</evidence>
<evidence type="ECO:0000256" key="1">
    <source>
        <dbReference type="ARBA" id="ARBA00004571"/>
    </source>
</evidence>
<dbReference type="SUPFAM" id="SSF49464">
    <property type="entry name" value="Carboxypeptidase regulatory domain-like"/>
    <property type="match status" value="1"/>
</dbReference>
<evidence type="ECO:0000256" key="8">
    <source>
        <dbReference type="SAM" id="SignalP"/>
    </source>
</evidence>
<dbReference type="InterPro" id="IPR039426">
    <property type="entry name" value="TonB-dep_rcpt-like"/>
</dbReference>
<comment type="similarity">
    <text evidence="7">Belongs to the TonB-dependent receptor family.</text>
</comment>
<evidence type="ECO:0000256" key="4">
    <source>
        <dbReference type="ARBA" id="ARBA00022692"/>
    </source>
</evidence>
<dbReference type="InterPro" id="IPR036942">
    <property type="entry name" value="Beta-barrel_TonB_sf"/>
</dbReference>
<organism evidence="10 11">
    <name type="scientific">Reichenbachiella carrageenanivorans</name>
    <dbReference type="NCBI Taxonomy" id="2979869"/>
    <lineage>
        <taxon>Bacteria</taxon>
        <taxon>Pseudomonadati</taxon>
        <taxon>Bacteroidota</taxon>
        <taxon>Cytophagia</taxon>
        <taxon>Cytophagales</taxon>
        <taxon>Reichenbachiellaceae</taxon>
        <taxon>Reichenbachiella</taxon>
    </lineage>
</organism>
<dbReference type="Pfam" id="PF07715">
    <property type="entry name" value="Plug"/>
    <property type="match status" value="1"/>
</dbReference>
<dbReference type="Pfam" id="PF13715">
    <property type="entry name" value="CarbopepD_reg_2"/>
    <property type="match status" value="1"/>
</dbReference>
<evidence type="ECO:0000256" key="5">
    <source>
        <dbReference type="ARBA" id="ARBA00023136"/>
    </source>
</evidence>
<keyword evidence="2 7" id="KW-0813">Transport</keyword>
<feature type="chain" id="PRO_5046093755" evidence="8">
    <location>
        <begin position="21"/>
        <end position="1019"/>
    </location>
</feature>
<keyword evidence="5 7" id="KW-0472">Membrane</keyword>
<dbReference type="InterPro" id="IPR037066">
    <property type="entry name" value="Plug_dom_sf"/>
</dbReference>
<keyword evidence="4 7" id="KW-0812">Transmembrane</keyword>
<dbReference type="EMBL" id="CP106735">
    <property type="protein sequence ID" value="UXX78524.1"/>
    <property type="molecule type" value="Genomic_DNA"/>
</dbReference>
<dbReference type="Gene3D" id="2.40.170.20">
    <property type="entry name" value="TonB-dependent receptor, beta-barrel domain"/>
    <property type="match status" value="1"/>
</dbReference>